<protein>
    <submittedName>
        <fullName evidence="4">PucR family transcriptional regulator</fullName>
    </submittedName>
</protein>
<dbReference type="InterPro" id="IPR051448">
    <property type="entry name" value="CdaR-like_regulators"/>
</dbReference>
<dbReference type="RefSeq" id="WP_344802493.1">
    <property type="nucleotide sequence ID" value="NZ_BAABBO010000001.1"/>
</dbReference>
<comment type="caution">
    <text evidence="4">The sequence shown here is derived from an EMBL/GenBank/DDBJ whole genome shotgun (WGS) entry which is preliminary data.</text>
</comment>
<reference evidence="5" key="1">
    <citation type="journal article" date="2019" name="Int. J. Syst. Evol. Microbiol.">
        <title>The Global Catalogue of Microorganisms (GCM) 10K type strain sequencing project: providing services to taxonomists for standard genome sequencing and annotation.</title>
        <authorList>
            <consortium name="The Broad Institute Genomics Platform"/>
            <consortium name="The Broad Institute Genome Sequencing Center for Infectious Disease"/>
            <person name="Wu L."/>
            <person name="Ma J."/>
        </authorList>
    </citation>
    <scope>NUCLEOTIDE SEQUENCE [LARGE SCALE GENOMIC DNA]</scope>
    <source>
        <strain evidence="5">JCM 17555</strain>
    </source>
</reference>
<evidence type="ECO:0000256" key="1">
    <source>
        <dbReference type="ARBA" id="ARBA00006754"/>
    </source>
</evidence>
<dbReference type="InterPro" id="IPR042070">
    <property type="entry name" value="PucR_C-HTH_sf"/>
</dbReference>
<dbReference type="InterPro" id="IPR025736">
    <property type="entry name" value="PucR_C-HTH_dom"/>
</dbReference>
<feature type="domain" description="CdaR GGDEF-like" evidence="3">
    <location>
        <begin position="195"/>
        <end position="303"/>
    </location>
</feature>
<dbReference type="PANTHER" id="PTHR33744:SF1">
    <property type="entry name" value="DNA-BINDING TRANSCRIPTIONAL ACTIVATOR ADER"/>
    <property type="match status" value="1"/>
</dbReference>
<dbReference type="Pfam" id="PF17853">
    <property type="entry name" value="GGDEF_2"/>
    <property type="match status" value="1"/>
</dbReference>
<evidence type="ECO:0000259" key="2">
    <source>
        <dbReference type="Pfam" id="PF13556"/>
    </source>
</evidence>
<organism evidence="4 5">
    <name type="scientific">Allohahella marinimesophila</name>
    <dbReference type="NCBI Taxonomy" id="1054972"/>
    <lineage>
        <taxon>Bacteria</taxon>
        <taxon>Pseudomonadati</taxon>
        <taxon>Pseudomonadota</taxon>
        <taxon>Gammaproteobacteria</taxon>
        <taxon>Oceanospirillales</taxon>
        <taxon>Hahellaceae</taxon>
        <taxon>Allohahella</taxon>
    </lineage>
</organism>
<comment type="similarity">
    <text evidence="1">Belongs to the CdaR family.</text>
</comment>
<evidence type="ECO:0000313" key="5">
    <source>
        <dbReference type="Proteomes" id="UP001501337"/>
    </source>
</evidence>
<dbReference type="Pfam" id="PF13556">
    <property type="entry name" value="HTH_30"/>
    <property type="match status" value="1"/>
</dbReference>
<dbReference type="PANTHER" id="PTHR33744">
    <property type="entry name" value="CARBOHYDRATE DIACID REGULATOR"/>
    <property type="match status" value="1"/>
</dbReference>
<evidence type="ECO:0000313" key="4">
    <source>
        <dbReference type="EMBL" id="GAA3946947.1"/>
    </source>
</evidence>
<dbReference type="Gene3D" id="1.10.10.2840">
    <property type="entry name" value="PucR C-terminal helix-turn-helix domain"/>
    <property type="match status" value="1"/>
</dbReference>
<sequence length="414" mass="45414">MPQTPASAKWAPPSPAVCELFRRGAEIALSAPPEWLEEIDQASLSTDNLQLMADDPVIMAATRRANRSNLIHWAIANIEKPGAPVAPNLPSDMMSTARELVRRDATNLMFTAARAAQDAAWQRWMAIAFQLTSDPDELRELLSVSARSIASFIDACMREMASFMKTEHEQLVRGTHVDRRELVTAILEGASVSSQQASHRLGYSLNHAHHAAVVWSEQAETEIGLLDEAAHTLARCAGTEQMLTVLANTATLWVWTTGDKGLDVQALKTAMRKLADLRMTTASAGRGIEGFRRAHLDALATQSVLGRLNSSAQLASFDEVRLVSLMSRDPEATQQFIKHTLGDLASAQPALRRSLRTYLTVGCNATLAAERLHTHRNTLLRRLARAEDLLPRPMAQNQIHIAAALEALSWTADD</sequence>
<accession>A0ABP7NH14</accession>
<gene>
    <name evidence="4" type="ORF">GCM10022278_02640</name>
</gene>
<dbReference type="InterPro" id="IPR041522">
    <property type="entry name" value="CdaR_GGDEF"/>
</dbReference>
<keyword evidence="5" id="KW-1185">Reference proteome</keyword>
<dbReference type="Proteomes" id="UP001501337">
    <property type="component" value="Unassembled WGS sequence"/>
</dbReference>
<name>A0ABP7NH14_9GAMM</name>
<proteinExistence type="inferred from homology"/>
<dbReference type="EMBL" id="BAABBO010000001">
    <property type="protein sequence ID" value="GAA3946947.1"/>
    <property type="molecule type" value="Genomic_DNA"/>
</dbReference>
<feature type="domain" description="PucR C-terminal helix-turn-helix" evidence="2">
    <location>
        <begin position="351"/>
        <end position="398"/>
    </location>
</feature>
<evidence type="ECO:0000259" key="3">
    <source>
        <dbReference type="Pfam" id="PF17853"/>
    </source>
</evidence>